<dbReference type="Proteomes" id="UP001140096">
    <property type="component" value="Unassembled WGS sequence"/>
</dbReference>
<dbReference type="EMBL" id="JANBUP010001836">
    <property type="protein sequence ID" value="KAJ2803275.1"/>
    <property type="molecule type" value="Genomic_DNA"/>
</dbReference>
<evidence type="ECO:0000313" key="2">
    <source>
        <dbReference type="Proteomes" id="UP001140096"/>
    </source>
</evidence>
<evidence type="ECO:0000313" key="1">
    <source>
        <dbReference type="EMBL" id="KAJ2803275.1"/>
    </source>
</evidence>
<sequence>MDLMLEYMPGIDHEMVILQGMVAQVSRSRRRRGSLASSRQSLGPPPIARPMTATARPATSLSLDSAVPSIRHQRDSKSPVAVSIPLRLLLPSNRPSLSVDRPSPKSLAFSPILPAAMLASTNQDSFPTSEWFSGAQVEYIGKDCVYHNGTQMIDVAVELPIQRAIPRIISIPYRA</sequence>
<comment type="caution">
    <text evidence="1">The sequence shown here is derived from an EMBL/GenBank/DDBJ whole genome shotgun (WGS) entry which is preliminary data.</text>
</comment>
<accession>A0ACC1L8A3</accession>
<keyword evidence="2" id="KW-1185">Reference proteome</keyword>
<organism evidence="1 2">
    <name type="scientific">Coemansia furcata</name>
    <dbReference type="NCBI Taxonomy" id="417177"/>
    <lineage>
        <taxon>Eukaryota</taxon>
        <taxon>Fungi</taxon>
        <taxon>Fungi incertae sedis</taxon>
        <taxon>Zoopagomycota</taxon>
        <taxon>Kickxellomycotina</taxon>
        <taxon>Kickxellomycetes</taxon>
        <taxon>Kickxellales</taxon>
        <taxon>Kickxellaceae</taxon>
        <taxon>Coemansia</taxon>
    </lineage>
</organism>
<reference evidence="1" key="1">
    <citation type="submission" date="2022-07" db="EMBL/GenBank/DDBJ databases">
        <title>Phylogenomic reconstructions and comparative analyses of Kickxellomycotina fungi.</title>
        <authorList>
            <person name="Reynolds N.K."/>
            <person name="Stajich J.E."/>
            <person name="Barry K."/>
            <person name="Grigoriev I.V."/>
            <person name="Crous P."/>
            <person name="Smith M.E."/>
        </authorList>
    </citation>
    <scope>NUCLEOTIDE SEQUENCE</scope>
    <source>
        <strain evidence="1">CBS 102833</strain>
    </source>
</reference>
<protein>
    <submittedName>
        <fullName evidence="1">Uncharacterized protein</fullName>
    </submittedName>
</protein>
<proteinExistence type="predicted"/>
<name>A0ACC1L8A3_9FUNG</name>
<gene>
    <name evidence="1" type="ORF">H4S07_004497</name>
</gene>